<sequence>MSDRSDIEDVMPPQSDSVSVDAALPVADANDAAMMDRTAAAERAAATADTNVGETDEGAQAASGDSVGSAPRVESQVHVVPQMRPSSPNGMRPGGPSVGTLVLSLFLLFFAVVVLIVGMGTPISPGNFAFGLDIRAFVALVVASFGVLLILVAVVWAIVSAVRRRRTAGR</sequence>
<protein>
    <submittedName>
        <fullName evidence="3">Uncharacterized protein</fullName>
    </submittedName>
</protein>
<dbReference type="RefSeq" id="WP_052118206.1">
    <property type="nucleotide sequence ID" value="NZ_JDUS01000011.1"/>
</dbReference>
<evidence type="ECO:0000313" key="4">
    <source>
        <dbReference type="Proteomes" id="UP000029096"/>
    </source>
</evidence>
<keyword evidence="2" id="KW-1133">Transmembrane helix</keyword>
<evidence type="ECO:0000313" key="3">
    <source>
        <dbReference type="EMBL" id="KFI45707.1"/>
    </source>
</evidence>
<feature type="region of interest" description="Disordered" evidence="1">
    <location>
        <begin position="1"/>
        <end position="23"/>
    </location>
</feature>
<dbReference type="EMBL" id="JGYP01000002">
    <property type="protein sequence ID" value="KFI45707.1"/>
    <property type="molecule type" value="Genomic_DNA"/>
</dbReference>
<keyword evidence="4" id="KW-1185">Reference proteome</keyword>
<dbReference type="Proteomes" id="UP000029096">
    <property type="component" value="Unassembled WGS sequence"/>
</dbReference>
<keyword evidence="2" id="KW-0472">Membrane</keyword>
<name>A0A086ZGQ7_9BIFI</name>
<accession>A0A086ZGQ7</accession>
<dbReference type="STRING" id="1437606.BBOH_0508"/>
<dbReference type="AlphaFoldDB" id="A0A086ZGQ7"/>
<feature type="compositionally biased region" description="Low complexity" evidence="1">
    <location>
        <begin position="38"/>
        <end position="51"/>
    </location>
</feature>
<proteinExistence type="predicted"/>
<evidence type="ECO:0000256" key="1">
    <source>
        <dbReference type="SAM" id="MobiDB-lite"/>
    </source>
</evidence>
<organism evidence="3 4">
    <name type="scientific">Bifidobacterium bohemicum DSM 22767</name>
    <dbReference type="NCBI Taxonomy" id="1437606"/>
    <lineage>
        <taxon>Bacteria</taxon>
        <taxon>Bacillati</taxon>
        <taxon>Actinomycetota</taxon>
        <taxon>Actinomycetes</taxon>
        <taxon>Bifidobacteriales</taxon>
        <taxon>Bifidobacteriaceae</taxon>
        <taxon>Bifidobacterium</taxon>
    </lineage>
</organism>
<feature type="transmembrane region" description="Helical" evidence="2">
    <location>
        <begin position="101"/>
        <end position="124"/>
    </location>
</feature>
<feature type="transmembrane region" description="Helical" evidence="2">
    <location>
        <begin position="136"/>
        <end position="162"/>
    </location>
</feature>
<evidence type="ECO:0000256" key="2">
    <source>
        <dbReference type="SAM" id="Phobius"/>
    </source>
</evidence>
<comment type="caution">
    <text evidence="3">The sequence shown here is derived from an EMBL/GenBank/DDBJ whole genome shotgun (WGS) entry which is preliminary data.</text>
</comment>
<keyword evidence="2" id="KW-0812">Transmembrane</keyword>
<reference evidence="3 4" key="1">
    <citation type="submission" date="2014-03" db="EMBL/GenBank/DDBJ databases">
        <title>Genomics of Bifidobacteria.</title>
        <authorList>
            <person name="Ventura M."/>
            <person name="Milani C."/>
            <person name="Lugli G.A."/>
        </authorList>
    </citation>
    <scope>NUCLEOTIDE SEQUENCE [LARGE SCALE GENOMIC DNA]</scope>
    <source>
        <strain evidence="3 4">DSM 22767</strain>
    </source>
</reference>
<feature type="region of interest" description="Disordered" evidence="1">
    <location>
        <begin position="38"/>
        <end position="72"/>
    </location>
</feature>
<gene>
    <name evidence="3" type="ORF">BBOH_0508</name>
</gene>